<sequence length="106" mass="11143">MSMKEVFAGIQEKLNADPSKMAGLTATYQFSLSGDGGGEYFVVFDNGAAQVNEGTADNPSITISMEAADFQDMVDGKLDGMGAFMSGKLKVAGDMSLAMRLQTLLS</sequence>
<dbReference type="Gene3D" id="3.30.1050.10">
    <property type="entry name" value="SCP2 sterol-binding domain"/>
    <property type="match status" value="1"/>
</dbReference>
<dbReference type="InterPro" id="IPR003033">
    <property type="entry name" value="SCP2_sterol-bd_dom"/>
</dbReference>
<feature type="domain" description="SCP2" evidence="1">
    <location>
        <begin position="11"/>
        <end position="105"/>
    </location>
</feature>
<evidence type="ECO:0000259" key="1">
    <source>
        <dbReference type="Pfam" id="PF02036"/>
    </source>
</evidence>
<dbReference type="GO" id="GO:0005829">
    <property type="term" value="C:cytosol"/>
    <property type="evidence" value="ECO:0007669"/>
    <property type="project" value="TreeGrafter"/>
</dbReference>
<proteinExistence type="predicted"/>
<dbReference type="InterPro" id="IPR036527">
    <property type="entry name" value="SCP2_sterol-bd_dom_sf"/>
</dbReference>
<dbReference type="PANTHER" id="PTHR10094">
    <property type="entry name" value="STEROL CARRIER PROTEIN 2 SCP-2 FAMILY PROTEIN"/>
    <property type="match status" value="1"/>
</dbReference>
<dbReference type="STRING" id="341036.SAMN05660649_01078"/>
<organism evidence="2 3">
    <name type="scientific">Desulfotruncus arcticus DSM 17038</name>
    <dbReference type="NCBI Taxonomy" id="1121424"/>
    <lineage>
        <taxon>Bacteria</taxon>
        <taxon>Bacillati</taxon>
        <taxon>Bacillota</taxon>
        <taxon>Clostridia</taxon>
        <taxon>Eubacteriales</taxon>
        <taxon>Desulfallaceae</taxon>
        <taxon>Desulfotruncus</taxon>
    </lineage>
</organism>
<dbReference type="AlphaFoldDB" id="A0A1I2Q588"/>
<reference evidence="3" key="1">
    <citation type="submission" date="2016-10" db="EMBL/GenBank/DDBJ databases">
        <authorList>
            <person name="Varghese N."/>
            <person name="Submissions S."/>
        </authorList>
    </citation>
    <scope>NUCLEOTIDE SEQUENCE [LARGE SCALE GENOMIC DNA]</scope>
    <source>
        <strain evidence="3">DSM 17038</strain>
    </source>
</reference>
<dbReference type="SUPFAM" id="SSF55718">
    <property type="entry name" value="SCP-like"/>
    <property type="match status" value="1"/>
</dbReference>
<dbReference type="RefSeq" id="WP_092469453.1">
    <property type="nucleotide sequence ID" value="NZ_FOOX01000003.1"/>
</dbReference>
<dbReference type="PANTHER" id="PTHR10094:SF25">
    <property type="entry name" value="SCP2 STEROL-BINDING DOMAIN-CONTAINING PROTEIN 1"/>
    <property type="match status" value="1"/>
</dbReference>
<evidence type="ECO:0000313" key="2">
    <source>
        <dbReference type="EMBL" id="SFG23552.1"/>
    </source>
</evidence>
<dbReference type="EMBL" id="FOOX01000003">
    <property type="protein sequence ID" value="SFG23552.1"/>
    <property type="molecule type" value="Genomic_DNA"/>
</dbReference>
<name>A0A1I2Q588_9FIRM</name>
<evidence type="ECO:0000313" key="3">
    <source>
        <dbReference type="Proteomes" id="UP000199337"/>
    </source>
</evidence>
<accession>A0A1I2Q588</accession>
<protein>
    <submittedName>
        <fullName evidence="2">Putative sterol carrier protein</fullName>
    </submittedName>
</protein>
<gene>
    <name evidence="2" type="ORF">SAMN05660649_01078</name>
</gene>
<dbReference type="OrthoDB" id="9804656at2"/>
<dbReference type="Proteomes" id="UP000199337">
    <property type="component" value="Unassembled WGS sequence"/>
</dbReference>
<dbReference type="Pfam" id="PF02036">
    <property type="entry name" value="SCP2"/>
    <property type="match status" value="1"/>
</dbReference>
<keyword evidence="3" id="KW-1185">Reference proteome</keyword>